<feature type="compositionally biased region" description="Low complexity" evidence="1">
    <location>
        <begin position="1"/>
        <end position="22"/>
    </location>
</feature>
<dbReference type="HOGENOM" id="CLU_1138741_0_0_1"/>
<reference evidence="3" key="4">
    <citation type="submission" date="2015-06" db="UniProtKB">
        <authorList>
            <consortium name="EnsemblFungi"/>
        </authorList>
    </citation>
    <scope>IDENTIFICATION</scope>
</reference>
<dbReference type="InParanoid" id="U5H877"/>
<evidence type="ECO:0000313" key="2">
    <source>
        <dbReference type="EMBL" id="KDE06162.1"/>
    </source>
</evidence>
<organism evidence="2">
    <name type="scientific">Microbotryum lychnidis-dioicae (strain p1A1 Lamole / MvSl-1064)</name>
    <name type="common">Anther smut fungus</name>
    <dbReference type="NCBI Taxonomy" id="683840"/>
    <lineage>
        <taxon>Eukaryota</taxon>
        <taxon>Fungi</taxon>
        <taxon>Dikarya</taxon>
        <taxon>Basidiomycota</taxon>
        <taxon>Pucciniomycotina</taxon>
        <taxon>Microbotryomycetes</taxon>
        <taxon>Microbotryales</taxon>
        <taxon>Microbotryaceae</taxon>
        <taxon>Microbotryum</taxon>
    </lineage>
</organism>
<keyword evidence="4" id="KW-1185">Reference proteome</keyword>
<proteinExistence type="predicted"/>
<dbReference type="EMBL" id="GL541675">
    <property type="protein sequence ID" value="KDE06162.1"/>
    <property type="molecule type" value="Genomic_DNA"/>
</dbReference>
<evidence type="ECO:0000313" key="4">
    <source>
        <dbReference type="Proteomes" id="UP000017200"/>
    </source>
</evidence>
<reference evidence="2 4" key="3">
    <citation type="journal article" date="2015" name="BMC Genomics">
        <title>Sex and parasites: genomic and transcriptomic analysis of Microbotryum lychnidis-dioicae, the biotrophic and plant-castrating anther smut fungus.</title>
        <authorList>
            <person name="Perlin M.H."/>
            <person name="Amselem J."/>
            <person name="Fontanillas E."/>
            <person name="Toh S.S."/>
            <person name="Chen Z."/>
            <person name="Goldberg J."/>
            <person name="Duplessis S."/>
            <person name="Henrissat B."/>
            <person name="Young S."/>
            <person name="Zeng Q."/>
            <person name="Aguileta G."/>
            <person name="Petit E."/>
            <person name="Badouin H."/>
            <person name="Andrews J."/>
            <person name="Razeeq D."/>
            <person name="Gabaldon T."/>
            <person name="Quesneville H."/>
            <person name="Giraud T."/>
            <person name="Hood M.E."/>
            <person name="Schultz D.J."/>
            <person name="Cuomo C.A."/>
        </authorList>
    </citation>
    <scope>NUCLEOTIDE SEQUENCE [LARGE SCALE GENOMIC DNA]</scope>
    <source>
        <strain evidence="2">P1A1 Lamole</strain>
        <strain evidence="4">p1A1 Lamole</strain>
    </source>
</reference>
<evidence type="ECO:0000256" key="1">
    <source>
        <dbReference type="SAM" id="MobiDB-lite"/>
    </source>
</evidence>
<gene>
    <name evidence="2" type="ORF">MVLG_03444</name>
</gene>
<name>U5H877_USTV1</name>
<accession>U5H877</accession>
<dbReference type="AlphaFoldDB" id="U5H877"/>
<dbReference type="Proteomes" id="UP000017200">
    <property type="component" value="Unassembled WGS sequence"/>
</dbReference>
<sequence length="244" mass="26542">MSSSSRSSDSGHSSQGSEASSSFDCRTRRRRPHGAATSASGAGVEPIERPISALSALSSRTAVPSSRQQLSDALARLHLDLDAAPRLRAAAESLTHREHPPEAKSRAGVESVSSAHIWTLKSSEVNSSYADSYTADLLSNPDRFFTSTSSEKVIFYQSFILQWQLKPVHSLPNTITSCKKVLRTVNVNIAELLSVMRSGGSLTNVPMYRNKTLLRASITNGKRAPLKTAKREMLQPFLVQVNFA</sequence>
<dbReference type="EnsemblFungi" id="MVLG_03444T1">
    <property type="protein sequence ID" value="MVLG_03444T1"/>
    <property type="gene ID" value="MVLG_03444"/>
</dbReference>
<dbReference type="OrthoDB" id="6105938at2759"/>
<evidence type="ECO:0000313" key="3">
    <source>
        <dbReference type="EnsemblFungi" id="MVLG_03444T0"/>
    </source>
</evidence>
<dbReference type="EMBL" id="AEIJ01000335">
    <property type="status" value="NOT_ANNOTATED_CDS"/>
    <property type="molecule type" value="Genomic_DNA"/>
</dbReference>
<dbReference type="EnsemblFungi" id="MVLG_03444T0">
    <property type="protein sequence ID" value="MVLG_03444T0"/>
    <property type="gene ID" value="MVLG_03444"/>
</dbReference>
<protein>
    <submittedName>
        <fullName evidence="2 3">Uncharacterized protein</fullName>
    </submittedName>
</protein>
<dbReference type="EMBL" id="GL541675">
    <property type="protein sequence ID" value="KDE06161.1"/>
    <property type="molecule type" value="Genomic_DNA"/>
</dbReference>
<feature type="region of interest" description="Disordered" evidence="1">
    <location>
        <begin position="1"/>
        <end position="47"/>
    </location>
</feature>
<reference evidence="4" key="1">
    <citation type="submission" date="2010-11" db="EMBL/GenBank/DDBJ databases">
        <title>The genome sequence of Microbotryum violaceum strain p1A1 Lamole.</title>
        <authorList>
            <person name="Cuomo C."/>
            <person name="Perlin M."/>
            <person name="Young S.K."/>
            <person name="Zeng Q."/>
            <person name="Gargeya S."/>
            <person name="Alvarado L."/>
            <person name="Berlin A."/>
            <person name="Chapman S.B."/>
            <person name="Chen Z."/>
            <person name="Freedman E."/>
            <person name="Gellesch M."/>
            <person name="Goldberg J."/>
            <person name="Griggs A."/>
            <person name="Gujja S."/>
            <person name="Heilman E."/>
            <person name="Heiman D."/>
            <person name="Howarth C."/>
            <person name="Mehta T."/>
            <person name="Neiman D."/>
            <person name="Pearson M."/>
            <person name="Roberts A."/>
            <person name="Saif S."/>
            <person name="Shea T."/>
            <person name="Shenoy N."/>
            <person name="Sisk P."/>
            <person name="Stolte C."/>
            <person name="Sykes S."/>
            <person name="White J."/>
            <person name="Yandava C."/>
            <person name="Haas B."/>
            <person name="Nusbaum C."/>
            <person name="Birren B."/>
        </authorList>
    </citation>
    <scope>NUCLEOTIDE SEQUENCE [LARGE SCALE GENOMIC DNA]</scope>
    <source>
        <strain evidence="4">p1A1 Lamole</strain>
    </source>
</reference>
<reference evidence="2" key="2">
    <citation type="submission" date="2010-11" db="EMBL/GenBank/DDBJ databases">
        <authorList>
            <consortium name="The Broad Institute Genome Sequencing Platform"/>
            <person name="Earl A."/>
            <person name="Ward D."/>
            <person name="Feldgarden M."/>
            <person name="Gevers D."/>
            <person name="Butler R."/>
            <person name="Young S.K."/>
            <person name="Zeng Q."/>
            <person name="Gargeya S."/>
            <person name="Fitzgerald M."/>
            <person name="Haas B."/>
            <person name="Abouelleil A."/>
            <person name="Alvarado L."/>
            <person name="Arachchi H.M."/>
            <person name="Berlin A."/>
            <person name="Brown A."/>
            <person name="Chapman S.B."/>
            <person name="Chen Z."/>
            <person name="Dunbar C."/>
            <person name="Freedman E."/>
            <person name="Gearin G."/>
            <person name="Gellesch M."/>
            <person name="Goldberg J."/>
            <person name="Griggs A."/>
            <person name="Gujja S."/>
            <person name="Heilman E."/>
            <person name="Heiman D."/>
            <person name="Howarth C."/>
            <person name="Larson L."/>
            <person name="Lui A."/>
            <person name="MacDonald P.J.P."/>
            <person name="Mehta T."/>
            <person name="Montmayeur A."/>
            <person name="Murphy C."/>
            <person name="Neiman D."/>
            <person name="Pearson M."/>
            <person name="Priest M."/>
            <person name="Roberts A."/>
            <person name="Saif S."/>
            <person name="Shea T."/>
            <person name="Shenoy N."/>
            <person name="Sisk P."/>
            <person name="Stolte C."/>
            <person name="Sykes S."/>
            <person name="White J."/>
            <person name="Yandava C."/>
            <person name="Wortman J."/>
            <person name="Nusbaum C."/>
            <person name="Birren B."/>
        </authorList>
    </citation>
    <scope>NUCLEOTIDE SEQUENCE</scope>
    <source>
        <strain evidence="2">P1A1 Lamole</strain>
    </source>
</reference>